<sequence>MLRAFFVSVMFAMPGDVVAQDVAVTSLSGSVNEHFDTTARVAGSRLVSVRLGTARGLAFDPSNVQVVRPVSLAGVCVRSISRDGLYWMRTYYGVEATASGKRLLIEPFTSSLDQILRSYGEGEIAIVAFSSVDASCLDQSPLVLPVLVPEGAPDRIEVLLNSGSRRISAGLDGGEQVVCVTPQNIERIVFDSICTLAVVLSDRPTQRVLQVAMDDGLTVVREDYKIFLPAHQ</sequence>
<keyword evidence="1" id="KW-0732">Signal</keyword>
<evidence type="ECO:0000256" key="1">
    <source>
        <dbReference type="SAM" id="SignalP"/>
    </source>
</evidence>
<protein>
    <submittedName>
        <fullName evidence="2">Uncharacterized protein</fullName>
    </submittedName>
</protein>
<proteinExistence type="predicted"/>
<evidence type="ECO:0000313" key="2">
    <source>
        <dbReference type="EMBL" id="NUB46603.1"/>
    </source>
</evidence>
<name>A0A8X8H2W4_9RHOB</name>
<gene>
    <name evidence="2" type="ORF">GEU84_019605</name>
</gene>
<dbReference type="Proteomes" id="UP000484076">
    <property type="component" value="Unassembled WGS sequence"/>
</dbReference>
<dbReference type="EMBL" id="WHUT02000017">
    <property type="protein sequence ID" value="NUB46603.1"/>
    <property type="molecule type" value="Genomic_DNA"/>
</dbReference>
<dbReference type="RefSeq" id="WP_152828616.1">
    <property type="nucleotide sequence ID" value="NZ_WHUT02000017.1"/>
</dbReference>
<evidence type="ECO:0000313" key="3">
    <source>
        <dbReference type="Proteomes" id="UP000484076"/>
    </source>
</evidence>
<comment type="caution">
    <text evidence="2">The sequence shown here is derived from an EMBL/GenBank/DDBJ whole genome shotgun (WGS) entry which is preliminary data.</text>
</comment>
<organism evidence="2 3">
    <name type="scientific">Fertoeibacter niger</name>
    <dbReference type="NCBI Taxonomy" id="2656921"/>
    <lineage>
        <taxon>Bacteria</taxon>
        <taxon>Pseudomonadati</taxon>
        <taxon>Pseudomonadota</taxon>
        <taxon>Alphaproteobacteria</taxon>
        <taxon>Rhodobacterales</taxon>
        <taxon>Paracoccaceae</taxon>
        <taxon>Fertoeibacter</taxon>
    </lineage>
</organism>
<reference evidence="2" key="1">
    <citation type="submission" date="2020-05" db="EMBL/GenBank/DDBJ databases">
        <title>Fertoebacter nigrum gen. nov., sp. nov., a new member of the family Rhodobacteraceae.</title>
        <authorList>
            <person name="Szuroczki S."/>
            <person name="Abbaszade G."/>
            <person name="Buni D."/>
            <person name="Schumann P."/>
            <person name="Toth E."/>
        </authorList>
    </citation>
    <scope>NUCLEOTIDE SEQUENCE</scope>
    <source>
        <strain evidence="2">RG-N-1a</strain>
    </source>
</reference>
<keyword evidence="3" id="KW-1185">Reference proteome</keyword>
<accession>A0A8X8H2W4</accession>
<feature type="chain" id="PRO_5036502325" evidence="1">
    <location>
        <begin position="20"/>
        <end position="232"/>
    </location>
</feature>
<feature type="signal peptide" evidence="1">
    <location>
        <begin position="1"/>
        <end position="19"/>
    </location>
</feature>
<dbReference type="AlphaFoldDB" id="A0A8X8H2W4"/>